<dbReference type="AlphaFoldDB" id="A0AAV5VYZ0"/>
<dbReference type="InterPro" id="IPR051292">
    <property type="entry name" value="Xyl/GlcA_transferase"/>
</dbReference>
<keyword evidence="8" id="KW-1185">Reference proteome</keyword>
<feature type="non-terminal residue" evidence="7">
    <location>
        <position position="116"/>
    </location>
</feature>
<dbReference type="GO" id="GO:0035269">
    <property type="term" value="P:protein O-linked glycosylation via mannose"/>
    <property type="evidence" value="ECO:0007669"/>
    <property type="project" value="TreeGrafter"/>
</dbReference>
<evidence type="ECO:0000256" key="6">
    <source>
        <dbReference type="ARBA" id="ARBA00023180"/>
    </source>
</evidence>
<evidence type="ECO:0000256" key="2">
    <source>
        <dbReference type="ARBA" id="ARBA00022692"/>
    </source>
</evidence>
<keyword evidence="6" id="KW-0325">Glycoprotein</keyword>
<keyword evidence="5" id="KW-0472">Membrane</keyword>
<feature type="non-terminal residue" evidence="7">
    <location>
        <position position="1"/>
    </location>
</feature>
<dbReference type="GO" id="GO:0042285">
    <property type="term" value="F:xylosyltransferase activity"/>
    <property type="evidence" value="ECO:0007669"/>
    <property type="project" value="TreeGrafter"/>
</dbReference>
<evidence type="ECO:0000256" key="5">
    <source>
        <dbReference type="ARBA" id="ARBA00023136"/>
    </source>
</evidence>
<organism evidence="7 8">
    <name type="scientific">Pristionchus fissidentatus</name>
    <dbReference type="NCBI Taxonomy" id="1538716"/>
    <lineage>
        <taxon>Eukaryota</taxon>
        <taxon>Metazoa</taxon>
        <taxon>Ecdysozoa</taxon>
        <taxon>Nematoda</taxon>
        <taxon>Chromadorea</taxon>
        <taxon>Rhabditida</taxon>
        <taxon>Rhabditina</taxon>
        <taxon>Diplogasteromorpha</taxon>
        <taxon>Diplogasteroidea</taxon>
        <taxon>Neodiplogasteridae</taxon>
        <taxon>Pristionchus</taxon>
    </lineage>
</organism>
<evidence type="ECO:0000313" key="7">
    <source>
        <dbReference type="EMBL" id="GMT23706.1"/>
    </source>
</evidence>
<comment type="subcellular location">
    <subcellularLocation>
        <location evidence="1">Membrane</location>
        <topology evidence="1">Single-pass type II membrane protein</topology>
    </subcellularLocation>
</comment>
<protein>
    <recommendedName>
        <fullName evidence="9">Nucleotide-diphospho-sugar transferase domain-containing protein</fullName>
    </recommendedName>
</protein>
<accession>A0AAV5VYZ0</accession>
<dbReference type="GO" id="GO:0015020">
    <property type="term" value="F:glucuronosyltransferase activity"/>
    <property type="evidence" value="ECO:0007669"/>
    <property type="project" value="TreeGrafter"/>
</dbReference>
<dbReference type="GO" id="GO:0016020">
    <property type="term" value="C:membrane"/>
    <property type="evidence" value="ECO:0007669"/>
    <property type="project" value="UniProtKB-SubCell"/>
</dbReference>
<evidence type="ECO:0000256" key="3">
    <source>
        <dbReference type="ARBA" id="ARBA00022968"/>
    </source>
</evidence>
<dbReference type="InterPro" id="IPR029044">
    <property type="entry name" value="Nucleotide-diphossugar_trans"/>
</dbReference>
<gene>
    <name evidence="7" type="ORF">PFISCL1PPCAC_15003</name>
</gene>
<dbReference type="GO" id="GO:0005794">
    <property type="term" value="C:Golgi apparatus"/>
    <property type="evidence" value="ECO:0007669"/>
    <property type="project" value="TreeGrafter"/>
</dbReference>
<comment type="caution">
    <text evidence="7">The sequence shown here is derived from an EMBL/GenBank/DDBJ whole genome shotgun (WGS) entry which is preliminary data.</text>
</comment>
<dbReference type="PANTHER" id="PTHR12270">
    <property type="entry name" value="GLYCOSYLTRANSFERASE-RELATED"/>
    <property type="match status" value="1"/>
</dbReference>
<keyword evidence="3" id="KW-0735">Signal-anchor</keyword>
<name>A0AAV5VYZ0_9BILA</name>
<keyword evidence="2" id="KW-0812">Transmembrane</keyword>
<evidence type="ECO:0000256" key="4">
    <source>
        <dbReference type="ARBA" id="ARBA00022989"/>
    </source>
</evidence>
<keyword evidence="4" id="KW-1133">Transmembrane helix</keyword>
<dbReference type="PANTHER" id="PTHR12270:SF25">
    <property type="entry name" value="GLYCOSYLTRANSFERASE-LIKE PROTEIN LARGE"/>
    <property type="match status" value="1"/>
</dbReference>
<sequence length="116" mass="13431">DILPLYVKKVIVIDTDLLFLRDISQIAAHFQYLNGGVVFATAEDMYNRKKTNRYFPHKDHGENSGVMLLNLDTMRHSDWNDVWMAELQRLVGKFGHLVTSDQDVLTSLALYRPDLH</sequence>
<evidence type="ECO:0008006" key="9">
    <source>
        <dbReference type="Google" id="ProtNLM"/>
    </source>
</evidence>
<reference evidence="7" key="1">
    <citation type="submission" date="2023-10" db="EMBL/GenBank/DDBJ databases">
        <title>Genome assembly of Pristionchus species.</title>
        <authorList>
            <person name="Yoshida K."/>
            <person name="Sommer R.J."/>
        </authorList>
    </citation>
    <scope>NUCLEOTIDE SEQUENCE</scope>
    <source>
        <strain evidence="7">RS5133</strain>
    </source>
</reference>
<dbReference type="Gene3D" id="3.90.550.10">
    <property type="entry name" value="Spore Coat Polysaccharide Biosynthesis Protein SpsA, Chain A"/>
    <property type="match status" value="1"/>
</dbReference>
<dbReference type="SUPFAM" id="SSF53448">
    <property type="entry name" value="Nucleotide-diphospho-sugar transferases"/>
    <property type="match status" value="1"/>
</dbReference>
<evidence type="ECO:0000256" key="1">
    <source>
        <dbReference type="ARBA" id="ARBA00004606"/>
    </source>
</evidence>
<dbReference type="EMBL" id="BTSY01000004">
    <property type="protein sequence ID" value="GMT23706.1"/>
    <property type="molecule type" value="Genomic_DNA"/>
</dbReference>
<evidence type="ECO:0000313" key="8">
    <source>
        <dbReference type="Proteomes" id="UP001432322"/>
    </source>
</evidence>
<proteinExistence type="predicted"/>
<dbReference type="Proteomes" id="UP001432322">
    <property type="component" value="Unassembled WGS sequence"/>
</dbReference>